<evidence type="ECO:0000256" key="5">
    <source>
        <dbReference type="ARBA" id="ARBA00022989"/>
    </source>
</evidence>
<evidence type="ECO:0000256" key="7">
    <source>
        <dbReference type="SAM" id="Phobius"/>
    </source>
</evidence>
<reference evidence="11" key="1">
    <citation type="journal article" date="2015" name="Proc. Natl. Acad. Sci. U.S.A.">
        <title>Genome sequencing of adzuki bean (Vigna angularis) provides insight into high starch and low fat accumulation and domestication.</title>
        <authorList>
            <person name="Yang K."/>
            <person name="Tian Z."/>
            <person name="Chen C."/>
            <person name="Luo L."/>
            <person name="Zhao B."/>
            <person name="Wang Z."/>
            <person name="Yu L."/>
            <person name="Li Y."/>
            <person name="Sun Y."/>
            <person name="Li W."/>
            <person name="Chen Y."/>
            <person name="Li Y."/>
            <person name="Zhang Y."/>
            <person name="Ai D."/>
            <person name="Zhao J."/>
            <person name="Shang C."/>
            <person name="Ma Y."/>
            <person name="Wu B."/>
            <person name="Wang M."/>
            <person name="Gao L."/>
            <person name="Sun D."/>
            <person name="Zhang P."/>
            <person name="Guo F."/>
            <person name="Wang W."/>
            <person name="Li Y."/>
            <person name="Wang J."/>
            <person name="Varshney R.K."/>
            <person name="Wang J."/>
            <person name="Ling H.Q."/>
            <person name="Wan P."/>
        </authorList>
    </citation>
    <scope>NUCLEOTIDE SEQUENCE</scope>
    <source>
        <strain evidence="11">cv. Jingnong 6</strain>
    </source>
</reference>
<keyword evidence="5 7" id="KW-1133">Transmembrane helix</keyword>
<evidence type="ECO:0000256" key="2">
    <source>
        <dbReference type="ARBA" id="ARBA00008692"/>
    </source>
</evidence>
<dbReference type="InterPro" id="IPR001902">
    <property type="entry name" value="SLC26A/SulP_fam"/>
</dbReference>
<dbReference type="GO" id="GO:0008271">
    <property type="term" value="F:secondary active sulfate transmembrane transporter activity"/>
    <property type="evidence" value="ECO:0007669"/>
    <property type="project" value="InterPro"/>
</dbReference>
<feature type="transmembrane region" description="Helical" evidence="7">
    <location>
        <begin position="231"/>
        <end position="252"/>
    </location>
</feature>
<reference evidence="10" key="2">
    <citation type="submission" date="2015-02" db="EMBL/GenBank/DDBJ databases">
        <authorList>
            <person name="Chooi Y.-H."/>
        </authorList>
    </citation>
    <scope>NUCLEOTIDE SEQUENCE</scope>
    <source>
        <tissue evidence="10">Seedling</tissue>
    </source>
</reference>
<keyword evidence="4 7" id="KW-0812">Transmembrane</keyword>
<gene>
    <name evidence="9" type="ORF">HKW66_Vig0050880</name>
    <name evidence="10" type="ORF">LR48_Vigan50s003800</name>
</gene>
<feature type="transmembrane region" description="Helical" evidence="7">
    <location>
        <begin position="321"/>
        <end position="341"/>
    </location>
</feature>
<feature type="transmembrane region" description="Helical" evidence="7">
    <location>
        <begin position="411"/>
        <end position="429"/>
    </location>
</feature>
<dbReference type="InterPro" id="IPR002645">
    <property type="entry name" value="STAS_dom"/>
</dbReference>
<dbReference type="OrthoDB" id="288203at2759"/>
<evidence type="ECO:0000313" key="12">
    <source>
        <dbReference type="Proteomes" id="UP000743370"/>
    </source>
</evidence>
<protein>
    <submittedName>
        <fullName evidence="9">Sulfate transporter 3.1</fullName>
    </submittedName>
</protein>
<evidence type="ECO:0000313" key="11">
    <source>
        <dbReference type="Proteomes" id="UP000053144"/>
    </source>
</evidence>
<evidence type="ECO:0000313" key="9">
    <source>
        <dbReference type="EMBL" id="KAG2405833.1"/>
    </source>
</evidence>
<dbReference type="InterPro" id="IPR018045">
    <property type="entry name" value="S04_transporter_CS"/>
</dbReference>
<dbReference type="SUPFAM" id="SSF52091">
    <property type="entry name" value="SpoIIaa-like"/>
    <property type="match status" value="1"/>
</dbReference>
<feature type="domain" description="STAS" evidence="8">
    <location>
        <begin position="501"/>
        <end position="624"/>
    </location>
</feature>
<dbReference type="CDD" id="cd07042">
    <property type="entry name" value="STAS_SulP_like_sulfate_transporter"/>
    <property type="match status" value="1"/>
</dbReference>
<dbReference type="PANTHER" id="PTHR11814">
    <property type="entry name" value="SULFATE TRANSPORTER"/>
    <property type="match status" value="1"/>
</dbReference>
<dbReference type="GO" id="GO:0016020">
    <property type="term" value="C:membrane"/>
    <property type="evidence" value="ECO:0007669"/>
    <property type="project" value="UniProtKB-SubCell"/>
</dbReference>
<reference evidence="9 12" key="3">
    <citation type="submission" date="2020-05" db="EMBL/GenBank/DDBJ databases">
        <title>Vigna angularis (adzuki bean) Var. LongXiaoDou No. 4 denovo assembly.</title>
        <authorList>
            <person name="Xiang H."/>
        </authorList>
    </citation>
    <scope>NUCLEOTIDE SEQUENCE [LARGE SCALE GENOMIC DNA]</scope>
    <source>
        <tissue evidence="9">Leaf</tissue>
    </source>
</reference>
<comment type="similarity">
    <text evidence="2">Belongs to the SLC26A/SulP transporter (TC 2.A.53) family.</text>
</comment>
<dbReference type="Proteomes" id="UP000743370">
    <property type="component" value="Unassembled WGS sequence"/>
</dbReference>
<feature type="transmembrane region" description="Helical" evidence="7">
    <location>
        <begin position="449"/>
        <end position="477"/>
    </location>
</feature>
<dbReference type="FunFam" id="3.30.750.24:FF:000002">
    <property type="entry name" value="Sulfate transporter 31"/>
    <property type="match status" value="1"/>
</dbReference>
<dbReference type="NCBIfam" id="TIGR00815">
    <property type="entry name" value="sulP"/>
    <property type="match status" value="1"/>
</dbReference>
<dbReference type="AlphaFoldDB" id="A0A0L9T3G5"/>
<dbReference type="Pfam" id="PF01740">
    <property type="entry name" value="STAS"/>
    <property type="match status" value="1"/>
</dbReference>
<organism evidence="10 11">
    <name type="scientific">Phaseolus angularis</name>
    <name type="common">Azuki bean</name>
    <name type="synonym">Vigna angularis</name>
    <dbReference type="NCBI Taxonomy" id="3914"/>
    <lineage>
        <taxon>Eukaryota</taxon>
        <taxon>Viridiplantae</taxon>
        <taxon>Streptophyta</taxon>
        <taxon>Embryophyta</taxon>
        <taxon>Tracheophyta</taxon>
        <taxon>Spermatophyta</taxon>
        <taxon>Magnoliopsida</taxon>
        <taxon>eudicotyledons</taxon>
        <taxon>Gunneridae</taxon>
        <taxon>Pentapetalae</taxon>
        <taxon>rosids</taxon>
        <taxon>fabids</taxon>
        <taxon>Fabales</taxon>
        <taxon>Fabaceae</taxon>
        <taxon>Papilionoideae</taxon>
        <taxon>50 kb inversion clade</taxon>
        <taxon>NPAAA clade</taxon>
        <taxon>indigoferoid/millettioid clade</taxon>
        <taxon>Phaseoleae</taxon>
        <taxon>Vigna</taxon>
    </lineage>
</organism>
<evidence type="ECO:0000256" key="6">
    <source>
        <dbReference type="ARBA" id="ARBA00023136"/>
    </source>
</evidence>
<dbReference type="Proteomes" id="UP000053144">
    <property type="component" value="Unassembled WGS sequence"/>
</dbReference>
<dbReference type="PROSITE" id="PS01130">
    <property type="entry name" value="SLC26A"/>
    <property type="match status" value="1"/>
</dbReference>
<evidence type="ECO:0000256" key="3">
    <source>
        <dbReference type="ARBA" id="ARBA00022448"/>
    </source>
</evidence>
<dbReference type="PROSITE" id="PS50801">
    <property type="entry name" value="STAS"/>
    <property type="match status" value="1"/>
</dbReference>
<feature type="transmembrane region" description="Helical" evidence="7">
    <location>
        <begin position="259"/>
        <end position="280"/>
    </location>
</feature>
<feature type="transmembrane region" description="Helical" evidence="7">
    <location>
        <begin position="387"/>
        <end position="404"/>
    </location>
</feature>
<evidence type="ECO:0000256" key="4">
    <source>
        <dbReference type="ARBA" id="ARBA00022692"/>
    </source>
</evidence>
<dbReference type="OMA" id="TGPMSVT"/>
<dbReference type="EMBL" id="JABFOF010000002">
    <property type="protein sequence ID" value="KAG2405833.1"/>
    <property type="molecule type" value="Genomic_DNA"/>
</dbReference>
<dbReference type="InterPro" id="IPR036513">
    <property type="entry name" value="STAS_dom_sf"/>
</dbReference>
<dbReference type="STRING" id="3914.A0A0L9T3G5"/>
<feature type="transmembrane region" description="Helical" evidence="7">
    <location>
        <begin position="122"/>
        <end position="145"/>
    </location>
</feature>
<sequence length="646" mass="71415">MGNADYANPVAIPPPQSFFKSLKYSLKETFFPDDPFRKFKNQTPSVKFVLGLQYFFPIFEWAPKYTLQFLKSDLISGITIASLAIPQGISYAKLANLPPILGLYSSFIPPLIYAMMGSSRDLAVGTVAVGSLLMASMLGRVVNYIENPNLYLHLAFTATFFAGILQASLGLFRLGFIVDFLSHATIVGFMGGAATVVCLQQLKSILGLEHFTHEADIVSVMRSVFSQTHQWRWESAVLGCCFIFFLLVTRYFSKRQPKFFWVSAMAPLASVILGSLLVYLTHAEKHGVQVIGKLKKGLNPPSVTNLVLVSPYMGTAIKTGLVTGIIALAEGIAVGRSFAMFKNYHIDGNKEMIAIGTMNIFGSFTSCYLTTGPFSRSAVNYNAGCKTAASNIVMAIAVMLTLLFLTPLFHFTPLVVLSAIIVSAMLGLIDYEAAIHLWKIDKFDFFVCFSAYVGVVFGSVEIGLVIAVAVSLLRVLLFIARPRTFLLGNIPNSTVYRNVEQYPNANHVPGILILEIDAPIYFANASYLRERITRWIDEEEDRIKASDQTSLQYVIIDMTAVGNIDTSGISMLEECKKTVDRRGLQLVLVNPGSEVMKKLNKSKFLDELGYKWVYLTVEEAVGACNFMLNSYKPNPMKDDSEGWNNA</sequence>
<dbReference type="InterPro" id="IPR011547">
    <property type="entry name" value="SLC26A/SulP_dom"/>
</dbReference>
<evidence type="ECO:0000259" key="8">
    <source>
        <dbReference type="PROSITE" id="PS50801"/>
    </source>
</evidence>
<feature type="transmembrane region" description="Helical" evidence="7">
    <location>
        <begin position="97"/>
        <end position="115"/>
    </location>
</feature>
<dbReference type="Gramene" id="KOM25118">
    <property type="protein sequence ID" value="KOM25118"/>
    <property type="gene ID" value="LR48_Vigan50s003800"/>
</dbReference>
<keyword evidence="6 7" id="KW-0472">Membrane</keyword>
<dbReference type="EMBL" id="KQ258254">
    <property type="protein sequence ID" value="KOM25118.1"/>
    <property type="molecule type" value="Genomic_DNA"/>
</dbReference>
<accession>A0A0L9T3G5</accession>
<proteinExistence type="inferred from homology"/>
<dbReference type="Pfam" id="PF00916">
    <property type="entry name" value="Sulfate_transp"/>
    <property type="match status" value="1"/>
</dbReference>
<dbReference type="Gene3D" id="3.30.750.24">
    <property type="entry name" value="STAS domain"/>
    <property type="match status" value="1"/>
</dbReference>
<feature type="transmembrane region" description="Helical" evidence="7">
    <location>
        <begin position="353"/>
        <end position="375"/>
    </location>
</feature>
<keyword evidence="3" id="KW-0813">Transport</keyword>
<evidence type="ECO:0000313" key="10">
    <source>
        <dbReference type="EMBL" id="KOM25118.1"/>
    </source>
</evidence>
<name>A0A0L9T3G5_PHAAN</name>
<feature type="transmembrane region" description="Helical" evidence="7">
    <location>
        <begin position="151"/>
        <end position="172"/>
    </location>
</feature>
<evidence type="ECO:0000256" key="1">
    <source>
        <dbReference type="ARBA" id="ARBA00004141"/>
    </source>
</evidence>
<comment type="subcellular location">
    <subcellularLocation>
        <location evidence="1">Membrane</location>
        <topology evidence="1">Multi-pass membrane protein</topology>
    </subcellularLocation>
</comment>